<dbReference type="NCBIfam" id="NF006689">
    <property type="entry name" value="PRK09237.1"/>
    <property type="match status" value="1"/>
</dbReference>
<keyword evidence="3" id="KW-1185">Reference proteome</keyword>
<evidence type="ECO:0000313" key="2">
    <source>
        <dbReference type="EMBL" id="MBU5591894.1"/>
    </source>
</evidence>
<dbReference type="InterPro" id="IPR006680">
    <property type="entry name" value="Amidohydro-rel"/>
</dbReference>
<dbReference type="GO" id="GO:0004151">
    <property type="term" value="F:dihydroorotase activity"/>
    <property type="evidence" value="ECO:0007669"/>
    <property type="project" value="UniProtKB-EC"/>
</dbReference>
<accession>A0ABS6F1Z0</accession>
<comment type="caution">
    <text evidence="2">The sequence shown here is derived from an EMBL/GenBank/DDBJ whole genome shotgun (WGS) entry which is preliminary data.</text>
</comment>
<dbReference type="EMBL" id="JAHLQL010000002">
    <property type="protein sequence ID" value="MBU5591894.1"/>
    <property type="molecule type" value="Genomic_DNA"/>
</dbReference>
<feature type="domain" description="Amidohydrolase-related" evidence="1">
    <location>
        <begin position="77"/>
        <end position="364"/>
    </location>
</feature>
<evidence type="ECO:0000259" key="1">
    <source>
        <dbReference type="Pfam" id="PF01979"/>
    </source>
</evidence>
<protein>
    <submittedName>
        <fullName evidence="2">Amidohydrolase/deacetylase family metallohydrolase</fullName>
        <ecNumber evidence="2">3.5.2.3</ecNumber>
    </submittedName>
</protein>
<dbReference type="InterPro" id="IPR020043">
    <property type="entry name" value="Deacetylase_Atu3266-like"/>
</dbReference>
<evidence type="ECO:0000313" key="3">
    <source>
        <dbReference type="Proteomes" id="UP000736583"/>
    </source>
</evidence>
<dbReference type="Proteomes" id="UP000736583">
    <property type="component" value="Unassembled WGS sequence"/>
</dbReference>
<dbReference type="InterPro" id="IPR047601">
    <property type="entry name" value="EF_0837-like"/>
</dbReference>
<reference evidence="2 3" key="1">
    <citation type="submission" date="2021-06" db="EMBL/GenBank/DDBJ databases">
        <authorList>
            <person name="Sun Q."/>
            <person name="Li D."/>
        </authorList>
    </citation>
    <scope>NUCLEOTIDE SEQUENCE [LARGE SCALE GENOMIC DNA]</scope>
    <source>
        <strain evidence="2 3">MSJ-4</strain>
    </source>
</reference>
<gene>
    <name evidence="2" type="ORF">KQI89_08955</name>
</gene>
<organism evidence="2 3">
    <name type="scientific">Clostridium simiarum</name>
    <dbReference type="NCBI Taxonomy" id="2841506"/>
    <lineage>
        <taxon>Bacteria</taxon>
        <taxon>Bacillati</taxon>
        <taxon>Bacillota</taxon>
        <taxon>Clostridia</taxon>
        <taxon>Eubacteriales</taxon>
        <taxon>Clostridiaceae</taxon>
        <taxon>Clostridium</taxon>
    </lineage>
</organism>
<dbReference type="PANTHER" id="PTHR42717:SF1">
    <property type="entry name" value="IMIDAZOLONEPROPIONASE AND RELATED AMIDOHYDROLASES"/>
    <property type="match status" value="1"/>
</dbReference>
<dbReference type="PANTHER" id="PTHR42717">
    <property type="entry name" value="DIHYDROOROTASE-RELATED"/>
    <property type="match status" value="1"/>
</dbReference>
<name>A0ABS6F1Z0_9CLOT</name>
<dbReference type="RefSeq" id="WP_216456818.1">
    <property type="nucleotide sequence ID" value="NZ_JAHLQL010000002.1"/>
</dbReference>
<dbReference type="NCBIfam" id="TIGR03583">
    <property type="entry name" value="EF_0837"/>
    <property type="match status" value="1"/>
</dbReference>
<dbReference type="PIRSF" id="PIRSF039004">
    <property type="entry name" value="ADE_EF_0837"/>
    <property type="match status" value="1"/>
</dbReference>
<dbReference type="Pfam" id="PF01979">
    <property type="entry name" value="Amidohydro_1"/>
    <property type="match status" value="1"/>
</dbReference>
<sequence>MYDLLLKKAKLVSGEIYDIAIHNGTILDIDKNINTNDFKKIIELKDNQYVSAGWIDLHTHSYTGLKLYSDNPDEIGLKSGVTTVVDTGTAGALNIEDFYNLSKQYKTNVYAFLNISKTGIVQQNELSDLSNIDLKLIKSSIEKYPDFIIGLKARMSKSVVGDNGILPLKLALEAKDQNDHMPLMVHIGTKPPQIEGILSLLGEDDILTHCYHGKENGLFDKEGIPKEELLKALDRGLHLDVGHGKESFSFKVAGQGRSAKIYPHSISTDIYFRNRIHGPVFNMATTLSKFLYLGYSLEEIIPLVTINPAKAINLTKKGRLEKDMDADITIFTLYDEEIELVDSLGTVVKGNKKVMPLAVVLNGEYIDLKEVEL</sequence>
<keyword evidence="2" id="KW-0378">Hydrolase</keyword>
<dbReference type="EC" id="3.5.2.3" evidence="2"/>
<proteinExistence type="predicted"/>